<dbReference type="Proteomes" id="UP000216533">
    <property type="component" value="Unassembled WGS sequence"/>
</dbReference>
<evidence type="ECO:0000313" key="4">
    <source>
        <dbReference type="EMBL" id="OYN91370.1"/>
    </source>
</evidence>
<evidence type="ECO:0000256" key="1">
    <source>
        <dbReference type="SAM" id="Coils"/>
    </source>
</evidence>
<dbReference type="EMBL" id="NMVI01000013">
    <property type="protein sequence ID" value="OYN88204.1"/>
    <property type="molecule type" value="Genomic_DNA"/>
</dbReference>
<evidence type="ECO:0000313" key="6">
    <source>
        <dbReference type="Proteomes" id="UP000216533"/>
    </source>
</evidence>
<evidence type="ECO:0008006" key="7">
    <source>
        <dbReference type="Google" id="ProtNLM"/>
    </source>
</evidence>
<feature type="region of interest" description="Disordered" evidence="2">
    <location>
        <begin position="142"/>
        <end position="171"/>
    </location>
</feature>
<dbReference type="EMBL" id="NMVJ01000006">
    <property type="protein sequence ID" value="OYN91370.1"/>
    <property type="molecule type" value="Genomic_DNA"/>
</dbReference>
<evidence type="ECO:0000313" key="3">
    <source>
        <dbReference type="EMBL" id="OYN88204.1"/>
    </source>
</evidence>
<proteinExistence type="predicted"/>
<evidence type="ECO:0000313" key="5">
    <source>
        <dbReference type="Proteomes" id="UP000216300"/>
    </source>
</evidence>
<organism evidence="4 5">
    <name type="scientific">Parenemella sanctibonifatiensis</name>
    <dbReference type="NCBI Taxonomy" id="2016505"/>
    <lineage>
        <taxon>Bacteria</taxon>
        <taxon>Bacillati</taxon>
        <taxon>Actinomycetota</taxon>
        <taxon>Actinomycetes</taxon>
        <taxon>Propionibacteriales</taxon>
        <taxon>Propionibacteriaceae</taxon>
        <taxon>Parenemella</taxon>
    </lineage>
</organism>
<keyword evidence="5" id="KW-1185">Reference proteome</keyword>
<accession>A0A255EJG1</accession>
<dbReference type="RefSeq" id="WP_094450188.1">
    <property type="nucleotide sequence ID" value="NZ_NMVI01000013.1"/>
</dbReference>
<reference evidence="5 6" key="1">
    <citation type="submission" date="2017-07" db="EMBL/GenBank/DDBJ databases">
        <title>Draft whole genome sequences of clinical Proprionibacteriaceae strains.</title>
        <authorList>
            <person name="Bernier A.-M."/>
            <person name="Bernard K."/>
            <person name="Domingo M.-C."/>
        </authorList>
    </citation>
    <scope>NUCLEOTIDE SEQUENCE [LARGE SCALE GENOMIC DNA]</scope>
    <source>
        <strain evidence="4 5">NML 150081</strain>
        <strain evidence="3 6">NML 160184</strain>
    </source>
</reference>
<name>A0A255EJG1_9ACTN</name>
<protein>
    <recommendedName>
        <fullName evidence="7">ATP synthase F0 subunit B</fullName>
    </recommendedName>
</protein>
<feature type="coiled-coil region" evidence="1">
    <location>
        <begin position="59"/>
        <end position="93"/>
    </location>
</feature>
<comment type="caution">
    <text evidence="4">The sequence shown here is derived from an EMBL/GenBank/DDBJ whole genome shotgun (WGS) entry which is preliminary data.</text>
</comment>
<gene>
    <name evidence="4" type="ORF">CGZ91_08055</name>
    <name evidence="3" type="ORF">CGZ92_04460</name>
</gene>
<dbReference type="OrthoDB" id="3291843at2"/>
<dbReference type="AlphaFoldDB" id="A0A255EJG1"/>
<keyword evidence="1" id="KW-0175">Coiled coil</keyword>
<accession>A0A255E9G0</accession>
<sequence length="171" mass="18827">MSTETHLRGLRDLIANAKGVPMSTSCMIGRSEALSMVDAALADLPQDLERAQTIIGSGEAEVERGREQAEQIIAEARQQAEQLVSETEIMQAARAQAEELGRTARQEADGFQQEADTFVDQRMAGLEADLQRTLSQIGQIRSQLSQRAGLDEDRVEPIPGWRSDEEDSDED</sequence>
<evidence type="ECO:0000256" key="2">
    <source>
        <dbReference type="SAM" id="MobiDB-lite"/>
    </source>
</evidence>
<dbReference type="Proteomes" id="UP000216300">
    <property type="component" value="Unassembled WGS sequence"/>
</dbReference>